<dbReference type="SUPFAM" id="SSF48366">
    <property type="entry name" value="Ras GEF"/>
    <property type="match status" value="1"/>
</dbReference>
<accession>A0AAN8F9S1</accession>
<organism evidence="1 2">
    <name type="scientific">Trichostrongylus colubriformis</name>
    <name type="common">Black scour worm</name>
    <dbReference type="NCBI Taxonomy" id="6319"/>
    <lineage>
        <taxon>Eukaryota</taxon>
        <taxon>Metazoa</taxon>
        <taxon>Ecdysozoa</taxon>
        <taxon>Nematoda</taxon>
        <taxon>Chromadorea</taxon>
        <taxon>Rhabditida</taxon>
        <taxon>Rhabditina</taxon>
        <taxon>Rhabditomorpha</taxon>
        <taxon>Strongyloidea</taxon>
        <taxon>Trichostrongylidae</taxon>
        <taxon>Trichostrongylus</taxon>
    </lineage>
</organism>
<comment type="caution">
    <text evidence="1">The sequence shown here is derived from an EMBL/GenBank/DDBJ whole genome shotgun (WGS) entry which is preliminary data.</text>
</comment>
<keyword evidence="2" id="KW-1185">Reference proteome</keyword>
<gene>
    <name evidence="1" type="ORF">GCK32_019391</name>
</gene>
<dbReference type="InterPro" id="IPR036964">
    <property type="entry name" value="RASGEF_cat_dom_sf"/>
</dbReference>
<evidence type="ECO:0000313" key="1">
    <source>
        <dbReference type="EMBL" id="KAK5975630.1"/>
    </source>
</evidence>
<dbReference type="EMBL" id="WIXE01012808">
    <property type="protein sequence ID" value="KAK5975630.1"/>
    <property type="molecule type" value="Genomic_DNA"/>
</dbReference>
<protein>
    <submittedName>
        <fullName evidence="1">Uncharacterized protein</fullName>
    </submittedName>
</protein>
<dbReference type="Gene3D" id="1.10.840.10">
    <property type="entry name" value="Ras guanine-nucleotide exchange factors catalytic domain"/>
    <property type="match status" value="1"/>
</dbReference>
<dbReference type="Proteomes" id="UP001331761">
    <property type="component" value="Unassembled WGS sequence"/>
</dbReference>
<dbReference type="GO" id="GO:0005085">
    <property type="term" value="F:guanyl-nucleotide exchange factor activity"/>
    <property type="evidence" value="ECO:0007669"/>
    <property type="project" value="InterPro"/>
</dbReference>
<dbReference type="InterPro" id="IPR023578">
    <property type="entry name" value="Ras_GEF_dom_sf"/>
</dbReference>
<name>A0AAN8F9S1_TRICO</name>
<dbReference type="AlphaFoldDB" id="A0AAN8F9S1"/>
<reference evidence="1 2" key="1">
    <citation type="submission" date="2019-10" db="EMBL/GenBank/DDBJ databases">
        <title>Assembly and Annotation for the nematode Trichostrongylus colubriformis.</title>
        <authorList>
            <person name="Martin J."/>
        </authorList>
    </citation>
    <scope>NUCLEOTIDE SEQUENCE [LARGE SCALE GENOMIC DNA]</scope>
    <source>
        <strain evidence="1">G859</strain>
        <tissue evidence="1">Whole worm</tissue>
    </source>
</reference>
<dbReference type="GO" id="GO:0007264">
    <property type="term" value="P:small GTPase-mediated signal transduction"/>
    <property type="evidence" value="ECO:0007669"/>
    <property type="project" value="InterPro"/>
</dbReference>
<sequence>MQLFRVKMFDVGSENCVQIAEQLTFWDAELFRELIIHQCQGCVWSKRHRLSNDKFYTVKATIDQAGYSSPTVTLTSKKILSAVVRLQNIGLDVDLRNPSLLHRFPFCCAHHLSDDLGVVRYYQIS</sequence>
<evidence type="ECO:0000313" key="2">
    <source>
        <dbReference type="Proteomes" id="UP001331761"/>
    </source>
</evidence>
<proteinExistence type="predicted"/>